<dbReference type="GO" id="GO:0003677">
    <property type="term" value="F:DNA binding"/>
    <property type="evidence" value="ECO:0007669"/>
    <property type="project" value="InterPro"/>
</dbReference>
<reference evidence="3 4" key="1">
    <citation type="submission" date="2014-05" db="EMBL/GenBank/DDBJ databases">
        <authorList>
            <person name="Daugherty S.C."/>
            <person name="Tallon L.J."/>
            <person name="Sadzewicz L."/>
            <person name="Kilian M."/>
            <person name="Tettelin H."/>
        </authorList>
    </citation>
    <scope>NUCLEOTIDE SEQUENCE [LARGE SCALE GENOMIC DNA]</scope>
    <source>
        <strain evidence="3 4">SK642</strain>
    </source>
</reference>
<accession>A0A081QAD4</accession>
<evidence type="ECO:0000256" key="1">
    <source>
        <dbReference type="PROSITE-ProRule" id="PRU00289"/>
    </source>
</evidence>
<dbReference type="SUPFAM" id="SSF52540">
    <property type="entry name" value="P-loop containing nucleoside triphosphate hydrolases"/>
    <property type="match status" value="1"/>
</dbReference>
<dbReference type="EMBL" id="JPFW01000008">
    <property type="protein sequence ID" value="KEQ39907.1"/>
    <property type="molecule type" value="Genomic_DNA"/>
</dbReference>
<protein>
    <submittedName>
        <fullName evidence="3">FtsK/SpoIIIE family protein</fullName>
    </submittedName>
</protein>
<name>A0A081QAD4_STRMT</name>
<keyword evidence="1" id="KW-0547">Nucleotide-binding</keyword>
<feature type="domain" description="FtsK" evidence="2">
    <location>
        <begin position="138"/>
        <end position="319"/>
    </location>
</feature>
<keyword evidence="1" id="KW-0067">ATP-binding</keyword>
<dbReference type="InterPro" id="IPR002543">
    <property type="entry name" value="FtsK_dom"/>
</dbReference>
<dbReference type="PROSITE" id="PS50901">
    <property type="entry name" value="FTSK"/>
    <property type="match status" value="1"/>
</dbReference>
<dbReference type="InterPro" id="IPR027417">
    <property type="entry name" value="P-loop_NTPase"/>
</dbReference>
<sequence length="366" mass="41292">MAFPFIQQENKREFVVDAEYLVQCVEVGLGNSSISSTTNSFQFIYGDNYIDFVPRFPCAYILDNNLYQQIFQILSTSAYPMLTFLKQPSAYIVKRDGDGVSINTSRAFRFPFFRGIPERLTYQKLSDVSVQNESFELMKNYRIDFNQIVHCLIAGSSGSGKSYALTYLISVINQFAHVTVVDPKCDSISRYCLKQNIPVLYQEKDFSSDEFVSKVNSLLKVELDTIYQRQSELLENPSKKFQHRCLVIDELLALTSLTSKNVKDTFFALLSNIALLGRATSVHLILVSQRMDTNALPIAVREQCNFLIQLGLINRKTTTFLFPDLDSETGIVIPNGKGTGIVQVIDGITPPNVMPLLVPTFKGENL</sequence>
<dbReference type="PATRIC" id="fig|28037.97.peg.1103"/>
<dbReference type="AlphaFoldDB" id="A0A081QAD4"/>
<dbReference type="RefSeq" id="WP_033683820.1">
    <property type="nucleotide sequence ID" value="NZ_JPFW01000008.1"/>
</dbReference>
<dbReference type="OrthoDB" id="2231693at2"/>
<dbReference type="Gene3D" id="3.40.50.300">
    <property type="entry name" value="P-loop containing nucleotide triphosphate hydrolases"/>
    <property type="match status" value="1"/>
</dbReference>
<evidence type="ECO:0000313" key="4">
    <source>
        <dbReference type="Proteomes" id="UP000028030"/>
    </source>
</evidence>
<evidence type="ECO:0000313" key="3">
    <source>
        <dbReference type="EMBL" id="KEQ39907.1"/>
    </source>
</evidence>
<organism evidence="3 4">
    <name type="scientific">Streptococcus mitis</name>
    <dbReference type="NCBI Taxonomy" id="28037"/>
    <lineage>
        <taxon>Bacteria</taxon>
        <taxon>Bacillati</taxon>
        <taxon>Bacillota</taxon>
        <taxon>Bacilli</taxon>
        <taxon>Lactobacillales</taxon>
        <taxon>Streptococcaceae</taxon>
        <taxon>Streptococcus</taxon>
        <taxon>Streptococcus mitis group</taxon>
    </lineage>
</organism>
<feature type="binding site" evidence="1">
    <location>
        <begin position="155"/>
        <end position="162"/>
    </location>
    <ligand>
        <name>ATP</name>
        <dbReference type="ChEBI" id="CHEBI:30616"/>
    </ligand>
</feature>
<evidence type="ECO:0000259" key="2">
    <source>
        <dbReference type="PROSITE" id="PS50901"/>
    </source>
</evidence>
<dbReference type="GO" id="GO:0005524">
    <property type="term" value="F:ATP binding"/>
    <property type="evidence" value="ECO:0007669"/>
    <property type="project" value="UniProtKB-UniRule"/>
</dbReference>
<gene>
    <name evidence="3" type="ORF">SK642_1164</name>
</gene>
<comment type="caution">
    <text evidence="3">The sequence shown here is derived from an EMBL/GenBank/DDBJ whole genome shotgun (WGS) entry which is preliminary data.</text>
</comment>
<proteinExistence type="predicted"/>
<dbReference type="Proteomes" id="UP000028030">
    <property type="component" value="Unassembled WGS sequence"/>
</dbReference>